<gene>
    <name evidence="3" type="ORF">G1C98_1690</name>
</gene>
<keyword evidence="2" id="KW-0812">Transmembrane</keyword>
<feature type="region of interest" description="Disordered" evidence="1">
    <location>
        <begin position="80"/>
        <end position="101"/>
    </location>
</feature>
<evidence type="ECO:0000313" key="3">
    <source>
        <dbReference type="EMBL" id="NMM96952.1"/>
    </source>
</evidence>
<sequence length="101" mass="11392">MKHAQEPYGPEDGSKRKKETAIKILDIVGCVFVLIWVVQLVPAILCDMGWLDERWNIVIIAVALGALFCIWLCEKISDRLDDDEEDSTDSAENEDIDGENI</sequence>
<dbReference type="AlphaFoldDB" id="A0A7Y0EV14"/>
<feature type="transmembrane region" description="Helical" evidence="2">
    <location>
        <begin position="24"/>
        <end position="45"/>
    </location>
</feature>
<feature type="transmembrane region" description="Helical" evidence="2">
    <location>
        <begin position="57"/>
        <end position="73"/>
    </location>
</feature>
<proteinExistence type="predicted"/>
<dbReference type="RefSeq" id="WP_169080820.1">
    <property type="nucleotide sequence ID" value="NZ_JAAIIF010000018.1"/>
</dbReference>
<keyword evidence="2" id="KW-0472">Membrane</keyword>
<dbReference type="Proteomes" id="UP000529710">
    <property type="component" value="Unassembled WGS sequence"/>
</dbReference>
<keyword evidence="4" id="KW-1185">Reference proteome</keyword>
<organism evidence="3 4">
    <name type="scientific">Bifidobacterium erythrocebi</name>
    <dbReference type="NCBI Taxonomy" id="2675325"/>
    <lineage>
        <taxon>Bacteria</taxon>
        <taxon>Bacillati</taxon>
        <taxon>Actinomycetota</taxon>
        <taxon>Actinomycetes</taxon>
        <taxon>Bifidobacteriales</taxon>
        <taxon>Bifidobacteriaceae</taxon>
        <taxon>Bifidobacterium</taxon>
    </lineage>
</organism>
<comment type="caution">
    <text evidence="3">The sequence shown here is derived from an EMBL/GenBank/DDBJ whole genome shotgun (WGS) entry which is preliminary data.</text>
</comment>
<evidence type="ECO:0000256" key="2">
    <source>
        <dbReference type="SAM" id="Phobius"/>
    </source>
</evidence>
<evidence type="ECO:0000256" key="1">
    <source>
        <dbReference type="SAM" id="MobiDB-lite"/>
    </source>
</evidence>
<accession>A0A7Y0EV14</accession>
<evidence type="ECO:0000313" key="4">
    <source>
        <dbReference type="Proteomes" id="UP000529710"/>
    </source>
</evidence>
<protein>
    <submittedName>
        <fullName evidence="3">Uncharacterized protein</fullName>
    </submittedName>
</protein>
<dbReference type="EMBL" id="JAAIIF010000018">
    <property type="protein sequence ID" value="NMM96952.1"/>
    <property type="molecule type" value="Genomic_DNA"/>
</dbReference>
<reference evidence="3 4" key="1">
    <citation type="submission" date="2020-02" db="EMBL/GenBank/DDBJ databases">
        <title>Characterization of phylogenetic diversity of novel bifidobacterial species isolated in Czech ZOOs.</title>
        <authorList>
            <person name="Lugli G.A."/>
            <person name="Vera N.B."/>
            <person name="Ventura M."/>
        </authorList>
    </citation>
    <scope>NUCLEOTIDE SEQUENCE [LARGE SCALE GENOMIC DNA]</scope>
    <source>
        <strain evidence="3 4">DSM 109960</strain>
    </source>
</reference>
<name>A0A7Y0EV14_9BIFI</name>
<keyword evidence="2" id="KW-1133">Transmembrane helix</keyword>